<sequence length="206" mass="22669">MKDEVLTEPDGRIVLVRHGETEWSRTGKHTGLTDIPLTETGAYKAELAGTLLATRRYDLVLTSPLQRAIETAERAGYGDAQHEPRLVEWDYGAYEGLTTPEIIEQLGRPWTIWQAGAPAGATPGETVEQVTERAQSLLAELRPRVRAGQQVLLFSHSHFLRALAGTWLGLTAAGGRYFVLGTSAVSELGFEHGSEVITQWNHVRGR</sequence>
<evidence type="ECO:0000313" key="3">
    <source>
        <dbReference type="EMBL" id="SDP07568.1"/>
    </source>
</evidence>
<reference evidence="3 4" key="1">
    <citation type="submission" date="2016-10" db="EMBL/GenBank/DDBJ databases">
        <authorList>
            <person name="de Groot N.N."/>
        </authorList>
    </citation>
    <scope>NUCLEOTIDE SEQUENCE [LARGE SCALE GENOMIC DNA]</scope>
    <source>
        <strain evidence="3 4">StLB037</strain>
    </source>
</reference>
<feature type="binding site" evidence="2">
    <location>
        <begin position="30"/>
        <end position="31"/>
    </location>
    <ligand>
        <name>substrate</name>
    </ligand>
</feature>
<feature type="active site" description="Tele-phosphohistidine intermediate" evidence="1">
    <location>
        <position position="18"/>
    </location>
</feature>
<proteinExistence type="predicted"/>
<feature type="binding site" evidence="2">
    <location>
        <position position="67"/>
    </location>
    <ligand>
        <name>substrate</name>
    </ligand>
</feature>
<dbReference type="Proteomes" id="UP000186456">
    <property type="component" value="Unassembled WGS sequence"/>
</dbReference>
<dbReference type="EMBL" id="FNJN01000004">
    <property type="protein sequence ID" value="SDP07568.1"/>
    <property type="molecule type" value="Genomic_DNA"/>
</dbReference>
<feature type="active site" description="Proton donor/acceptor" evidence="1">
    <location>
        <position position="88"/>
    </location>
</feature>
<dbReference type="CDD" id="cd07067">
    <property type="entry name" value="HP_PGM_like"/>
    <property type="match status" value="1"/>
</dbReference>
<evidence type="ECO:0000313" key="4">
    <source>
        <dbReference type="Proteomes" id="UP000186456"/>
    </source>
</evidence>
<dbReference type="SUPFAM" id="SSF53254">
    <property type="entry name" value="Phosphoglycerate mutase-like"/>
    <property type="match status" value="1"/>
</dbReference>
<dbReference type="Gene3D" id="3.40.50.1240">
    <property type="entry name" value="Phosphoglycerate mutase-like"/>
    <property type="match status" value="1"/>
</dbReference>
<dbReference type="InterPro" id="IPR050275">
    <property type="entry name" value="PGM_Phosphatase"/>
</dbReference>
<evidence type="ECO:0000256" key="2">
    <source>
        <dbReference type="PIRSR" id="PIRSR613078-2"/>
    </source>
</evidence>
<dbReference type="GO" id="GO:0070297">
    <property type="term" value="P:regulation of phosphorelay signal transduction system"/>
    <property type="evidence" value="ECO:0007669"/>
    <property type="project" value="TreeGrafter"/>
</dbReference>
<dbReference type="Pfam" id="PF00300">
    <property type="entry name" value="His_Phos_1"/>
    <property type="match status" value="1"/>
</dbReference>
<dbReference type="GO" id="GO:0101006">
    <property type="term" value="F:protein histidine phosphatase activity"/>
    <property type="evidence" value="ECO:0007669"/>
    <property type="project" value="TreeGrafter"/>
</dbReference>
<dbReference type="InterPro" id="IPR013078">
    <property type="entry name" value="His_Pase_superF_clade-1"/>
</dbReference>
<evidence type="ECO:0000256" key="1">
    <source>
        <dbReference type="PIRSR" id="PIRSR613078-1"/>
    </source>
</evidence>
<dbReference type="PANTHER" id="PTHR48100">
    <property type="entry name" value="BROAD-SPECIFICITY PHOSPHATASE YOR283W-RELATED"/>
    <property type="match status" value="1"/>
</dbReference>
<name>A0A1H0PST6_MICTS</name>
<dbReference type="SMART" id="SM00855">
    <property type="entry name" value="PGAM"/>
    <property type="match status" value="1"/>
</dbReference>
<feature type="binding site" evidence="2">
    <location>
        <begin position="88"/>
        <end position="91"/>
    </location>
    <ligand>
        <name>substrate</name>
    </ligand>
</feature>
<gene>
    <name evidence="3" type="ORF">SAMN04487788_1959</name>
</gene>
<dbReference type="PANTHER" id="PTHR48100:SF15">
    <property type="entry name" value="SEDOHEPTULOSE 1,7-BISPHOSPHATASE"/>
    <property type="match status" value="1"/>
</dbReference>
<accession>A0A1H0PST6</accession>
<organism evidence="3 4">
    <name type="scientific">Microbacterium testaceum (strain StLB037)</name>
    <dbReference type="NCBI Taxonomy" id="979556"/>
    <lineage>
        <taxon>Bacteria</taxon>
        <taxon>Bacillati</taxon>
        <taxon>Actinomycetota</taxon>
        <taxon>Actinomycetes</taxon>
        <taxon>Micrococcales</taxon>
        <taxon>Microbacteriaceae</taxon>
        <taxon>Microbacterium</taxon>
    </lineage>
</organism>
<dbReference type="InterPro" id="IPR029033">
    <property type="entry name" value="His_PPase_superfam"/>
</dbReference>
<protein>
    <submittedName>
        <fullName evidence="3">Probable phosphoglycerate mutase</fullName>
    </submittedName>
</protein>
<dbReference type="RefSeq" id="WP_081349770.1">
    <property type="nucleotide sequence ID" value="NZ_FNJN01000004.1"/>
</dbReference>
<dbReference type="AlphaFoldDB" id="A0A1H0PST6"/>